<feature type="compositionally biased region" description="Polar residues" evidence="1">
    <location>
        <begin position="86"/>
        <end position="96"/>
    </location>
</feature>
<feature type="compositionally biased region" description="Basic residues" evidence="1">
    <location>
        <begin position="118"/>
        <end position="128"/>
    </location>
</feature>
<sequence length="287" mass="32008">MSDNNQTNAETTSINTQTPGTREDPILIDDDHEIGSFSMPGAPTTSLVKEEPVSIKAEPLSIAHNFGITEVPGTAETQDNGDIEEGSQNNKNTGLISDSKITEEGPTPAKGDSDPRDRRPKATRKINKKSQTIRTSARKPAKRVIQDIHTWGDPEQSEEALSELNSIWRDVRITCIQLELFSSRCLAVEHPLCVPMTQFKNIIQRILQETGASEIDPRSAFVLQKHWEVVKNSVELAEVSLGDDLSNIESFGRSLQHLVDRASYYEAIFKHPQSQRAKKRRKIKGNN</sequence>
<feature type="compositionally biased region" description="Polar residues" evidence="1">
    <location>
        <begin position="1"/>
        <end position="20"/>
    </location>
</feature>
<dbReference type="Proteomes" id="UP001152607">
    <property type="component" value="Unassembled WGS sequence"/>
</dbReference>
<proteinExistence type="predicted"/>
<name>A0A9W4XX44_9PLEO</name>
<dbReference type="OrthoDB" id="10580452at2759"/>
<reference evidence="2" key="1">
    <citation type="submission" date="2023-01" db="EMBL/GenBank/DDBJ databases">
        <authorList>
            <person name="Van Ghelder C."/>
            <person name="Rancurel C."/>
        </authorList>
    </citation>
    <scope>NUCLEOTIDE SEQUENCE</scope>
    <source>
        <strain evidence="2">CNCM I-4278</strain>
    </source>
</reference>
<evidence type="ECO:0000256" key="1">
    <source>
        <dbReference type="SAM" id="MobiDB-lite"/>
    </source>
</evidence>
<keyword evidence="3" id="KW-1185">Reference proteome</keyword>
<dbReference type="AlphaFoldDB" id="A0A9W4XX44"/>
<dbReference type="EMBL" id="CAOQHR010000007">
    <property type="protein sequence ID" value="CAI6337042.1"/>
    <property type="molecule type" value="Genomic_DNA"/>
</dbReference>
<feature type="region of interest" description="Disordered" evidence="1">
    <location>
        <begin position="67"/>
        <end position="143"/>
    </location>
</feature>
<evidence type="ECO:0000313" key="3">
    <source>
        <dbReference type="Proteomes" id="UP001152607"/>
    </source>
</evidence>
<feature type="region of interest" description="Disordered" evidence="1">
    <location>
        <begin position="1"/>
        <end position="51"/>
    </location>
</feature>
<organism evidence="2 3">
    <name type="scientific">Periconia digitata</name>
    <dbReference type="NCBI Taxonomy" id="1303443"/>
    <lineage>
        <taxon>Eukaryota</taxon>
        <taxon>Fungi</taxon>
        <taxon>Dikarya</taxon>
        <taxon>Ascomycota</taxon>
        <taxon>Pezizomycotina</taxon>
        <taxon>Dothideomycetes</taxon>
        <taxon>Pleosporomycetidae</taxon>
        <taxon>Pleosporales</taxon>
        <taxon>Massarineae</taxon>
        <taxon>Periconiaceae</taxon>
        <taxon>Periconia</taxon>
    </lineage>
</organism>
<protein>
    <submittedName>
        <fullName evidence="2">Uncharacterized protein</fullName>
    </submittedName>
</protein>
<accession>A0A9W4XX44</accession>
<gene>
    <name evidence="2" type="ORF">PDIGIT_LOCUS10149</name>
</gene>
<evidence type="ECO:0000313" key="2">
    <source>
        <dbReference type="EMBL" id="CAI6337042.1"/>
    </source>
</evidence>
<comment type="caution">
    <text evidence="2">The sequence shown here is derived from an EMBL/GenBank/DDBJ whole genome shotgun (WGS) entry which is preliminary data.</text>
</comment>